<dbReference type="FunFam" id="1.10.510.10:FF:000048">
    <property type="entry name" value="Protein kinase C"/>
    <property type="match status" value="1"/>
</dbReference>
<evidence type="ECO:0000256" key="3">
    <source>
        <dbReference type="ARBA" id="ARBA00022553"/>
    </source>
</evidence>
<evidence type="ECO:0000256" key="9">
    <source>
        <dbReference type="ARBA" id="ARBA00047454"/>
    </source>
</evidence>
<gene>
    <name evidence="11" type="primary">PKA1_4</name>
    <name evidence="11" type="ORF">HK103_007213</name>
</gene>
<dbReference type="GO" id="GO:0005634">
    <property type="term" value="C:nucleus"/>
    <property type="evidence" value="ECO:0007669"/>
    <property type="project" value="TreeGrafter"/>
</dbReference>
<feature type="domain" description="Protein kinase" evidence="10">
    <location>
        <begin position="1"/>
        <end position="258"/>
    </location>
</feature>
<keyword evidence="6 11" id="KW-0418">Kinase</keyword>
<organism evidence="11 12">
    <name type="scientific">Boothiomyces macroporosus</name>
    <dbReference type="NCBI Taxonomy" id="261099"/>
    <lineage>
        <taxon>Eukaryota</taxon>
        <taxon>Fungi</taxon>
        <taxon>Fungi incertae sedis</taxon>
        <taxon>Chytridiomycota</taxon>
        <taxon>Chytridiomycota incertae sedis</taxon>
        <taxon>Chytridiomycetes</taxon>
        <taxon>Rhizophydiales</taxon>
        <taxon>Terramycetaceae</taxon>
        <taxon>Boothiomyces</taxon>
    </lineage>
</organism>
<dbReference type="InterPro" id="IPR000719">
    <property type="entry name" value="Prot_kinase_dom"/>
</dbReference>
<dbReference type="Pfam" id="PF00069">
    <property type="entry name" value="Pkinase"/>
    <property type="match status" value="1"/>
</dbReference>
<dbReference type="SUPFAM" id="SSF56112">
    <property type="entry name" value="Protein kinase-like (PK-like)"/>
    <property type="match status" value="1"/>
</dbReference>
<evidence type="ECO:0000256" key="5">
    <source>
        <dbReference type="ARBA" id="ARBA00022741"/>
    </source>
</evidence>
<dbReference type="InterPro" id="IPR011009">
    <property type="entry name" value="Kinase-like_dom_sf"/>
</dbReference>
<evidence type="ECO:0000256" key="2">
    <source>
        <dbReference type="ARBA" id="ARBA00022527"/>
    </source>
</evidence>
<keyword evidence="3" id="KW-0597">Phosphoprotein</keyword>
<comment type="catalytic activity">
    <reaction evidence="8">
        <text>L-threonyl-[protein] + ATP = O-phospho-L-threonyl-[protein] + ADP + H(+)</text>
        <dbReference type="Rhea" id="RHEA:46608"/>
        <dbReference type="Rhea" id="RHEA-COMP:11060"/>
        <dbReference type="Rhea" id="RHEA-COMP:11605"/>
        <dbReference type="ChEBI" id="CHEBI:15378"/>
        <dbReference type="ChEBI" id="CHEBI:30013"/>
        <dbReference type="ChEBI" id="CHEBI:30616"/>
        <dbReference type="ChEBI" id="CHEBI:61977"/>
        <dbReference type="ChEBI" id="CHEBI:456216"/>
        <dbReference type="EC" id="2.7.11.11"/>
    </reaction>
</comment>
<proteinExistence type="predicted"/>
<keyword evidence="12" id="KW-1185">Reference proteome</keyword>
<evidence type="ECO:0000259" key="10">
    <source>
        <dbReference type="PROSITE" id="PS50011"/>
    </source>
</evidence>
<dbReference type="GO" id="GO:0005952">
    <property type="term" value="C:cAMP-dependent protein kinase complex"/>
    <property type="evidence" value="ECO:0007669"/>
    <property type="project" value="TreeGrafter"/>
</dbReference>
<keyword evidence="2" id="KW-0723">Serine/threonine-protein kinase</keyword>
<dbReference type="PANTHER" id="PTHR24353">
    <property type="entry name" value="CYCLIC NUCLEOTIDE-DEPENDENT PROTEIN KINASE"/>
    <property type="match status" value="1"/>
</dbReference>
<dbReference type="GO" id="GO:0005524">
    <property type="term" value="F:ATP binding"/>
    <property type="evidence" value="ECO:0007669"/>
    <property type="project" value="UniProtKB-KW"/>
</dbReference>
<dbReference type="GO" id="GO:0004691">
    <property type="term" value="F:cAMP-dependent protein kinase activity"/>
    <property type="evidence" value="ECO:0007669"/>
    <property type="project" value="UniProtKB-EC"/>
</dbReference>
<dbReference type="PANTHER" id="PTHR24353:SF37">
    <property type="entry name" value="CAMP-DEPENDENT PROTEIN KINASE CATALYTIC SUBUNIT PRKX"/>
    <property type="match status" value="1"/>
</dbReference>
<dbReference type="Proteomes" id="UP001210925">
    <property type="component" value="Unassembled WGS sequence"/>
</dbReference>
<evidence type="ECO:0000313" key="12">
    <source>
        <dbReference type="Proteomes" id="UP001210925"/>
    </source>
</evidence>
<comment type="caution">
    <text evidence="11">The sequence shown here is derived from an EMBL/GenBank/DDBJ whole genome shotgun (WGS) entry which is preliminary data.</text>
</comment>
<evidence type="ECO:0000256" key="7">
    <source>
        <dbReference type="ARBA" id="ARBA00022840"/>
    </source>
</evidence>
<dbReference type="PROSITE" id="PS50011">
    <property type="entry name" value="PROTEIN_KINASE_DOM"/>
    <property type="match status" value="1"/>
</dbReference>
<sequence length="319" mass="36715">MKNFFRRKSSVKPAETKNDDLFSVSLSNLQITDKPPEYGIDPTEKFDQLSASLSDYEILRLAGKGGFAKVYQIRRKADGKIFALKVMKKEVLRKMKQFLTEDHARYYATEIYMGLNFLHSKGIVYRDLKPENVLFDANGHAKLADLGFAKELNGNATTTFCGTPSYLAPEVLNRQPYGLKIDWWTFGVIIFQLCSGCSPFQEPVPQKTFARILQCNIRWPPDPQQYFSNTVFDLIMRLFELDPEERLGDEEIKNHTWFSKVDFEAMANHRIPPPGKVHSHVKNYSQAMENSEELGPETNMELSRGNPITQSTEQMFRDF</sequence>
<dbReference type="GO" id="GO:0005829">
    <property type="term" value="C:cytosol"/>
    <property type="evidence" value="ECO:0007669"/>
    <property type="project" value="TreeGrafter"/>
</dbReference>
<evidence type="ECO:0000256" key="8">
    <source>
        <dbReference type="ARBA" id="ARBA00047292"/>
    </source>
</evidence>
<keyword evidence="5" id="KW-0547">Nucleotide-binding</keyword>
<evidence type="ECO:0000256" key="1">
    <source>
        <dbReference type="ARBA" id="ARBA00012444"/>
    </source>
</evidence>
<comment type="catalytic activity">
    <reaction evidence="9">
        <text>L-seryl-[protein] + ATP = O-phospho-L-seryl-[protein] + ADP + H(+)</text>
        <dbReference type="Rhea" id="RHEA:17989"/>
        <dbReference type="Rhea" id="RHEA-COMP:9863"/>
        <dbReference type="Rhea" id="RHEA-COMP:11604"/>
        <dbReference type="ChEBI" id="CHEBI:15378"/>
        <dbReference type="ChEBI" id="CHEBI:29999"/>
        <dbReference type="ChEBI" id="CHEBI:30616"/>
        <dbReference type="ChEBI" id="CHEBI:83421"/>
        <dbReference type="ChEBI" id="CHEBI:456216"/>
        <dbReference type="EC" id="2.7.11.11"/>
    </reaction>
</comment>
<dbReference type="InterPro" id="IPR008271">
    <property type="entry name" value="Ser/Thr_kinase_AS"/>
</dbReference>
<dbReference type="InterPro" id="IPR045270">
    <property type="entry name" value="STKc_AGC"/>
</dbReference>
<keyword evidence="4" id="KW-0808">Transferase</keyword>
<dbReference type="Gene3D" id="1.10.510.10">
    <property type="entry name" value="Transferase(Phosphotransferase) domain 1"/>
    <property type="match status" value="2"/>
</dbReference>
<accession>A0AAD5Y218</accession>
<dbReference type="SMART" id="SM00220">
    <property type="entry name" value="S_TKc"/>
    <property type="match status" value="1"/>
</dbReference>
<evidence type="ECO:0000313" key="11">
    <source>
        <dbReference type="EMBL" id="KAJ3254419.1"/>
    </source>
</evidence>
<evidence type="ECO:0000256" key="4">
    <source>
        <dbReference type="ARBA" id="ARBA00022679"/>
    </source>
</evidence>
<evidence type="ECO:0000256" key="6">
    <source>
        <dbReference type="ARBA" id="ARBA00022777"/>
    </source>
</evidence>
<dbReference type="AlphaFoldDB" id="A0AAD5Y218"/>
<protein>
    <recommendedName>
        <fullName evidence="1">cAMP-dependent protein kinase</fullName>
        <ecNumber evidence="1">2.7.11.11</ecNumber>
    </recommendedName>
</protein>
<dbReference type="EC" id="2.7.11.11" evidence="1"/>
<reference evidence="11" key="1">
    <citation type="submission" date="2020-05" db="EMBL/GenBank/DDBJ databases">
        <title>Phylogenomic resolution of chytrid fungi.</title>
        <authorList>
            <person name="Stajich J.E."/>
            <person name="Amses K."/>
            <person name="Simmons R."/>
            <person name="Seto K."/>
            <person name="Myers J."/>
            <person name="Bonds A."/>
            <person name="Quandt C.A."/>
            <person name="Barry K."/>
            <person name="Liu P."/>
            <person name="Grigoriev I."/>
            <person name="Longcore J.E."/>
            <person name="James T.Y."/>
        </authorList>
    </citation>
    <scope>NUCLEOTIDE SEQUENCE</scope>
    <source>
        <strain evidence="11">PLAUS21</strain>
    </source>
</reference>
<dbReference type="PROSITE" id="PS00108">
    <property type="entry name" value="PROTEIN_KINASE_ST"/>
    <property type="match status" value="1"/>
</dbReference>
<keyword evidence="7" id="KW-0067">ATP-binding</keyword>
<name>A0AAD5Y218_9FUNG</name>
<dbReference type="CDD" id="cd05123">
    <property type="entry name" value="STKc_AGC"/>
    <property type="match status" value="1"/>
</dbReference>
<dbReference type="EMBL" id="JADGKB010000086">
    <property type="protein sequence ID" value="KAJ3254419.1"/>
    <property type="molecule type" value="Genomic_DNA"/>
</dbReference>